<evidence type="ECO:0000313" key="5">
    <source>
        <dbReference type="Proteomes" id="UP000549394"/>
    </source>
</evidence>
<dbReference type="PANTHER" id="PTHR23412:SF17">
    <property type="entry name" value="OTOANCORIN"/>
    <property type="match status" value="1"/>
</dbReference>
<evidence type="ECO:0000256" key="3">
    <source>
        <dbReference type="SAM" id="SignalP"/>
    </source>
</evidence>
<sequence length="1002" mass="112330">MFSGILVLCIILFSGKSLGKPALKDDWFKEDAAPQERRGFQWSDNFHLKDVQDPDEFKKISDNFNSLMPPSEFSQISENILKNADSLRGLLKNKDITPAQEQQLSDSVIKNIEKILDEGEKFEPDLAATSINLLLPKQITRMNKEQILQTVQNNDFDPDLETVINIGERLEEVLRDIPEKDLLPELVKSKNAIKGISLGDLNDFVNKMGKMDNDDLEKFEGAKMNPRQVDLFLEKWERDIEVPKTEEGLMENINNIPKTMIRQLDSDWISKISENNIEQFFDKVADAPELEEEVEPLDFDEDVDEPMFHVMAETIKRKGHKNIDKERIKKLAKLKLLNTDDVDKFEDNQICFDGSDRESYSFMDSSSQAAIFDKCEKSFGSPIDENGNLNDKYGSTITALEIDKLKELNIESSNAADNFEELMEFSSFLEPAKEQYLAERAEERLTSARGQSDLSSISTMKKYKCLFKRMNPQILLNVTNDGVSELCEEIAECLVDDMPKVVMEQITNVCLSTTMSLRRIGTLGVGMTESHVKSKMTDKQIKESVDVLQERALNCDTRREIILKYKGSNGYDKFTREDVSNIGTLILSLSDDEIDSLPNEALCGQFDKVVVEEAKKQLQTLTKREYNGFRFGYECLNDDNKFAKVFERMKLADDSTTCNGKETNATARRKRSTAVSLTCDDIRKMGHKATMLTQEQIAALSTKEFKDCIYVLGKITSWERSKHLIPLVEKAKETLDTDVSKWTDKNIEDLGSIVSGLQRSDADKLRITSLEAASSVGKHGRWHDNANSLQSAFESFLKNARNDDIGKLSAADIQSISELICGADTAKIQTIPSTIYKQVASSIGKTTTCVDGQLQKFAELAKKSFGSEIKKWNSATVKTVGVVIGGLTKTELSELSKDGIASLTPNNLKSLPYMQINGLTSQQLQWFTINQAASLSKSQYAALDKEKKDIISSKLSSVLSETGKAGSGGFINSLNESGATNAKIAFGSILLMISHILIQIWA</sequence>
<dbReference type="PANTHER" id="PTHR23412">
    <property type="entry name" value="STEREOCILIN RELATED"/>
    <property type="match status" value="1"/>
</dbReference>
<comment type="caution">
    <text evidence="4">The sequence shown here is derived from an EMBL/GenBank/DDBJ whole genome shotgun (WGS) entry which is preliminary data.</text>
</comment>
<keyword evidence="5" id="KW-1185">Reference proteome</keyword>
<dbReference type="GO" id="GO:0007160">
    <property type="term" value="P:cell-matrix adhesion"/>
    <property type="evidence" value="ECO:0007669"/>
    <property type="project" value="TreeGrafter"/>
</dbReference>
<name>A0A7I8VAH7_9ANNE</name>
<dbReference type="Proteomes" id="UP000549394">
    <property type="component" value="Unassembled WGS sequence"/>
</dbReference>
<keyword evidence="2" id="KW-0325">Glycoprotein</keyword>
<dbReference type="EMBL" id="CAJFCJ010000002">
    <property type="protein sequence ID" value="CAD5112200.1"/>
    <property type="molecule type" value="Genomic_DNA"/>
</dbReference>
<evidence type="ECO:0000256" key="2">
    <source>
        <dbReference type="ARBA" id="ARBA00023180"/>
    </source>
</evidence>
<feature type="chain" id="PRO_5029813572" evidence="3">
    <location>
        <begin position="20"/>
        <end position="1002"/>
    </location>
</feature>
<proteinExistence type="predicted"/>
<protein>
    <submittedName>
        <fullName evidence="4">DgyrCDS1435</fullName>
    </submittedName>
</protein>
<dbReference type="GO" id="GO:0009986">
    <property type="term" value="C:cell surface"/>
    <property type="evidence" value="ECO:0007669"/>
    <property type="project" value="TreeGrafter"/>
</dbReference>
<evidence type="ECO:0000256" key="1">
    <source>
        <dbReference type="ARBA" id="ARBA00022729"/>
    </source>
</evidence>
<organism evidence="4 5">
    <name type="scientific">Dimorphilus gyrociliatus</name>
    <dbReference type="NCBI Taxonomy" id="2664684"/>
    <lineage>
        <taxon>Eukaryota</taxon>
        <taxon>Metazoa</taxon>
        <taxon>Spiralia</taxon>
        <taxon>Lophotrochozoa</taxon>
        <taxon>Annelida</taxon>
        <taxon>Polychaeta</taxon>
        <taxon>Polychaeta incertae sedis</taxon>
        <taxon>Dinophilidae</taxon>
        <taxon>Dimorphilus</taxon>
    </lineage>
</organism>
<dbReference type="AlphaFoldDB" id="A0A7I8VAH7"/>
<keyword evidence="1 3" id="KW-0732">Signal</keyword>
<reference evidence="4 5" key="1">
    <citation type="submission" date="2020-08" db="EMBL/GenBank/DDBJ databases">
        <authorList>
            <person name="Hejnol A."/>
        </authorList>
    </citation>
    <scope>NUCLEOTIDE SEQUENCE [LARGE SCALE GENOMIC DNA]</scope>
</reference>
<feature type="signal peptide" evidence="3">
    <location>
        <begin position="1"/>
        <end position="19"/>
    </location>
</feature>
<dbReference type="OrthoDB" id="8195838at2759"/>
<dbReference type="InterPro" id="IPR026664">
    <property type="entry name" value="Stereocilin-rel"/>
</dbReference>
<accession>A0A7I8VAH7</accession>
<evidence type="ECO:0000313" key="4">
    <source>
        <dbReference type="EMBL" id="CAD5112200.1"/>
    </source>
</evidence>
<gene>
    <name evidence="4" type="ORF">DGYR_LOCUS1386</name>
</gene>